<keyword evidence="3" id="KW-0418">Kinase</keyword>
<dbReference type="EMBL" id="BMAC01000132">
    <property type="protein sequence ID" value="GFP86804.1"/>
    <property type="molecule type" value="Genomic_DNA"/>
</dbReference>
<dbReference type="SUPFAM" id="SSF48464">
    <property type="entry name" value="ENTH/VHS domain"/>
    <property type="match status" value="1"/>
</dbReference>
<keyword evidence="3" id="KW-0808">Transferase</keyword>
<dbReference type="InterPro" id="IPR044836">
    <property type="entry name" value="TOL_plant"/>
</dbReference>
<dbReference type="InterPro" id="IPR002014">
    <property type="entry name" value="VHS_dom"/>
</dbReference>
<gene>
    <name evidence="3" type="ORF">PHJA_000824200</name>
</gene>
<keyword evidence="4" id="KW-1185">Reference proteome</keyword>
<dbReference type="PROSITE" id="PS50179">
    <property type="entry name" value="VHS"/>
    <property type="match status" value="1"/>
</dbReference>
<dbReference type="SMART" id="SM00288">
    <property type="entry name" value="VHS"/>
    <property type="match status" value="1"/>
</dbReference>
<evidence type="ECO:0000313" key="4">
    <source>
        <dbReference type="Proteomes" id="UP000653305"/>
    </source>
</evidence>
<evidence type="ECO:0000259" key="2">
    <source>
        <dbReference type="PROSITE" id="PS50179"/>
    </source>
</evidence>
<comment type="caution">
    <text evidence="3">The sequence shown here is derived from an EMBL/GenBank/DDBJ whole genome shotgun (WGS) entry which is preliminary data.</text>
</comment>
<protein>
    <submittedName>
        <fullName evidence="3">Hepatocyte growth factor-regulated tyrosine kinase substrate</fullName>
    </submittedName>
</protein>
<accession>A0A830BQM0</accession>
<dbReference type="InterPro" id="IPR008942">
    <property type="entry name" value="ENTH_VHS"/>
</dbReference>
<comment type="similarity">
    <text evidence="1">Belongs to the TOM1 family.</text>
</comment>
<feature type="domain" description="VHS" evidence="2">
    <location>
        <begin position="22"/>
        <end position="125"/>
    </location>
</feature>
<dbReference type="GO" id="GO:0035091">
    <property type="term" value="F:phosphatidylinositol binding"/>
    <property type="evidence" value="ECO:0007669"/>
    <property type="project" value="InterPro"/>
</dbReference>
<evidence type="ECO:0000256" key="1">
    <source>
        <dbReference type="ARBA" id="ARBA00007708"/>
    </source>
</evidence>
<sequence length="202" mass="23142">MSFKMKELFQGGNQIHKLVEEATAETLDGSNWATNLKICEMINRDRVNNVELIRSVKRRLILKRPMAQYLSLLLLEMIVKNCDRTFDEVAAERVLDEMVRLIDDPHAAVNNPNKALAMIESWGESTKSCNIYPFMNRLTSKCVSNMHDNIWVYDVWDGMPEGPVFTGSHFEAVGLFLKALLSNFEKVIEEAENEVGLKMRCL</sequence>
<name>A0A830BQM0_9LAMI</name>
<dbReference type="PANTHER" id="PTHR46646">
    <property type="entry name" value="TOM1-LIKE PROTEIN 1"/>
    <property type="match status" value="1"/>
</dbReference>
<dbReference type="CDD" id="cd03561">
    <property type="entry name" value="VHS"/>
    <property type="match status" value="1"/>
</dbReference>
<dbReference type="Gene3D" id="1.25.40.90">
    <property type="match status" value="1"/>
</dbReference>
<dbReference type="PANTHER" id="PTHR46646:SF1">
    <property type="entry name" value="TOM1-LIKE PROTEIN 1"/>
    <property type="match status" value="1"/>
</dbReference>
<dbReference type="GO" id="GO:0016301">
    <property type="term" value="F:kinase activity"/>
    <property type="evidence" value="ECO:0007669"/>
    <property type="project" value="UniProtKB-KW"/>
</dbReference>
<organism evidence="3 4">
    <name type="scientific">Phtheirospermum japonicum</name>
    <dbReference type="NCBI Taxonomy" id="374723"/>
    <lineage>
        <taxon>Eukaryota</taxon>
        <taxon>Viridiplantae</taxon>
        <taxon>Streptophyta</taxon>
        <taxon>Embryophyta</taxon>
        <taxon>Tracheophyta</taxon>
        <taxon>Spermatophyta</taxon>
        <taxon>Magnoliopsida</taxon>
        <taxon>eudicotyledons</taxon>
        <taxon>Gunneridae</taxon>
        <taxon>Pentapetalae</taxon>
        <taxon>asterids</taxon>
        <taxon>lamiids</taxon>
        <taxon>Lamiales</taxon>
        <taxon>Orobanchaceae</taxon>
        <taxon>Orobanchaceae incertae sedis</taxon>
        <taxon>Phtheirospermum</taxon>
    </lineage>
</organism>
<reference evidence="3" key="1">
    <citation type="submission" date="2020-07" db="EMBL/GenBank/DDBJ databases">
        <title>Ethylene signaling mediates host invasion by parasitic plants.</title>
        <authorList>
            <person name="Yoshida S."/>
        </authorList>
    </citation>
    <scope>NUCLEOTIDE SEQUENCE</scope>
    <source>
        <strain evidence="3">Okayama</strain>
    </source>
</reference>
<evidence type="ECO:0000313" key="3">
    <source>
        <dbReference type="EMBL" id="GFP86804.1"/>
    </source>
</evidence>
<dbReference type="GO" id="GO:0043328">
    <property type="term" value="P:protein transport to vacuole involved in ubiquitin-dependent protein catabolic process via the multivesicular body sorting pathway"/>
    <property type="evidence" value="ECO:0007669"/>
    <property type="project" value="InterPro"/>
</dbReference>
<dbReference type="Pfam" id="PF00790">
    <property type="entry name" value="VHS"/>
    <property type="match status" value="1"/>
</dbReference>
<proteinExistence type="inferred from homology"/>
<dbReference type="AlphaFoldDB" id="A0A830BQM0"/>
<dbReference type="OrthoDB" id="1661626at2759"/>
<dbReference type="GO" id="GO:0043130">
    <property type="term" value="F:ubiquitin binding"/>
    <property type="evidence" value="ECO:0007669"/>
    <property type="project" value="InterPro"/>
</dbReference>
<dbReference type="Proteomes" id="UP000653305">
    <property type="component" value="Unassembled WGS sequence"/>
</dbReference>